<dbReference type="PROSITE" id="PS00333">
    <property type="entry name" value="DNA_LIGASE_A2"/>
    <property type="match status" value="1"/>
</dbReference>
<dbReference type="Gene3D" id="3.30.470.30">
    <property type="entry name" value="DNA ligase/mRNA capping enzyme"/>
    <property type="match status" value="1"/>
</dbReference>
<dbReference type="CDD" id="cd07972">
    <property type="entry name" value="OBF_DNA_ligase_Arch_LigB"/>
    <property type="match status" value="1"/>
</dbReference>
<keyword evidence="10" id="KW-0131">Cell cycle</keyword>
<dbReference type="GO" id="GO:0003910">
    <property type="term" value="F:DNA ligase (ATP) activity"/>
    <property type="evidence" value="ECO:0007669"/>
    <property type="project" value="UniProtKB-EC"/>
</dbReference>
<dbReference type="InterPro" id="IPR012308">
    <property type="entry name" value="DNA_ligase_ATP-dep_N"/>
</dbReference>
<dbReference type="EC" id="6.5.1.1" evidence="12"/>
<comment type="caution">
    <text evidence="15">The sequence shown here is derived from an EMBL/GenBank/DDBJ whole genome shotgun (WGS) entry which is preliminary data.</text>
</comment>
<dbReference type="InterPro" id="IPR016059">
    <property type="entry name" value="DNA_ligase_ATP-dep_CS"/>
</dbReference>
<dbReference type="Pfam" id="PF04679">
    <property type="entry name" value="DNA_ligase_A_C"/>
    <property type="match status" value="1"/>
</dbReference>
<dbReference type="CDD" id="cd07898">
    <property type="entry name" value="Adenylation_DNA_ligase"/>
    <property type="match status" value="1"/>
</dbReference>
<evidence type="ECO:0000256" key="8">
    <source>
        <dbReference type="ARBA" id="ARBA00023172"/>
    </source>
</evidence>
<protein>
    <recommendedName>
        <fullName evidence="12">DNA ligase</fullName>
        <ecNumber evidence="12">6.5.1.1</ecNumber>
    </recommendedName>
</protein>
<keyword evidence="5 12" id="KW-0547">Nucleotide-binding</keyword>
<dbReference type="Pfam" id="PF01068">
    <property type="entry name" value="DNA_ligase_A_M"/>
    <property type="match status" value="1"/>
</dbReference>
<evidence type="ECO:0000256" key="12">
    <source>
        <dbReference type="RuleBase" id="RU000617"/>
    </source>
</evidence>
<evidence type="ECO:0000256" key="11">
    <source>
        <dbReference type="ARBA" id="ARBA00034003"/>
    </source>
</evidence>
<dbReference type="RefSeq" id="WP_190440311.1">
    <property type="nucleotide sequence ID" value="NZ_JAMPKM010000014.1"/>
</dbReference>
<accession>A0ABV0JCH5</accession>
<dbReference type="InterPro" id="IPR012340">
    <property type="entry name" value="NA-bd_OB-fold"/>
</dbReference>
<keyword evidence="2 12" id="KW-0436">Ligase</keyword>
<keyword evidence="7 12" id="KW-0067">ATP-binding</keyword>
<evidence type="ECO:0000256" key="3">
    <source>
        <dbReference type="ARBA" id="ARBA00022618"/>
    </source>
</evidence>
<evidence type="ECO:0000256" key="7">
    <source>
        <dbReference type="ARBA" id="ARBA00022840"/>
    </source>
</evidence>
<evidence type="ECO:0000256" key="13">
    <source>
        <dbReference type="RuleBase" id="RU004196"/>
    </source>
</evidence>
<evidence type="ECO:0000256" key="6">
    <source>
        <dbReference type="ARBA" id="ARBA00022763"/>
    </source>
</evidence>
<keyword evidence="4" id="KW-0235">DNA replication</keyword>
<dbReference type="PROSITE" id="PS50160">
    <property type="entry name" value="DNA_LIGASE_A3"/>
    <property type="match status" value="1"/>
</dbReference>
<dbReference type="InterPro" id="IPR036599">
    <property type="entry name" value="DNA_ligase_N_sf"/>
</dbReference>
<dbReference type="PANTHER" id="PTHR45674:SF4">
    <property type="entry name" value="DNA LIGASE 1"/>
    <property type="match status" value="1"/>
</dbReference>
<dbReference type="PANTHER" id="PTHR45674">
    <property type="entry name" value="DNA LIGASE 1/3 FAMILY MEMBER"/>
    <property type="match status" value="1"/>
</dbReference>
<evidence type="ECO:0000256" key="10">
    <source>
        <dbReference type="ARBA" id="ARBA00023306"/>
    </source>
</evidence>
<evidence type="ECO:0000313" key="16">
    <source>
        <dbReference type="Proteomes" id="UP001464891"/>
    </source>
</evidence>
<evidence type="ECO:0000313" key="15">
    <source>
        <dbReference type="EMBL" id="MEP0819490.1"/>
    </source>
</evidence>
<dbReference type="PROSITE" id="PS00697">
    <property type="entry name" value="DNA_LIGASE_A1"/>
    <property type="match status" value="1"/>
</dbReference>
<keyword evidence="6 12" id="KW-0227">DNA damage</keyword>
<sequence>MTSGDLGANSLTTPVVKVGVDSGTGAQMGAFRRFAQVAEQVGATTKRLAKSALLGHYFNSLSDEQLAYAARYFAGYVFPLKEQRTTKVGGATLLSALMLITKIELETLKTQLVKLGDLGDVTAAVFPDRALSSLDLTDVAIALEQIAKTKGSKRKLEWVVKLLKRATPLEAKYLIKLLSGDLRIGLKEGAVEDAIARLAKQKVERIQWVNMLLGDIGATAVLARHGQLEQAQMQLFHPIKFMLASPAEDLVEVSRLLPGEFAVEDKYDGIRAQAHIAPADPANKSAHGIVIDGIRVALFSRTLDDITTSFPDLLAPLAALARGTEEGETTELILDGEIVPFRGEQILPFQELQKRLGRKAPTEKLLAEVPVAFVAYDLLYQNGMVLIEEPYVQRQAALTMLPLAIPRVRRAVSQRFSDATALDAEFLAARDRGNEGLMVKALNSTYKPGRRGKDWLKIKRAIATLDVVVTAAEVGTGKRSRFLSDYTFAVRASETDPTLLNVGKAYSGLTDLEVTELSTWFQAHTVQEFAHGKVHVVEPQIVLEVTFDRVQLSKRHKSGYALRFPRIVRIRHDKPPEEIDTLETVRRLAET</sequence>
<gene>
    <name evidence="15" type="ORF">NC998_20535</name>
</gene>
<evidence type="ECO:0000256" key="2">
    <source>
        <dbReference type="ARBA" id="ARBA00022598"/>
    </source>
</evidence>
<dbReference type="Gene3D" id="1.10.3260.10">
    <property type="entry name" value="DNA ligase, ATP-dependent, N-terminal domain"/>
    <property type="match status" value="1"/>
</dbReference>
<dbReference type="InterPro" id="IPR012309">
    <property type="entry name" value="DNA_ligase_ATP-dep_C"/>
</dbReference>
<dbReference type="EMBL" id="JAMPKM010000014">
    <property type="protein sequence ID" value="MEP0819490.1"/>
    <property type="molecule type" value="Genomic_DNA"/>
</dbReference>
<dbReference type="InterPro" id="IPR050191">
    <property type="entry name" value="ATP-dep_DNA_ligase"/>
</dbReference>
<evidence type="ECO:0000256" key="5">
    <source>
        <dbReference type="ARBA" id="ARBA00022741"/>
    </source>
</evidence>
<evidence type="ECO:0000256" key="4">
    <source>
        <dbReference type="ARBA" id="ARBA00022705"/>
    </source>
</evidence>
<dbReference type="SUPFAM" id="SSF50249">
    <property type="entry name" value="Nucleic acid-binding proteins"/>
    <property type="match status" value="1"/>
</dbReference>
<dbReference type="Pfam" id="PF04675">
    <property type="entry name" value="DNA_ligase_A_N"/>
    <property type="match status" value="1"/>
</dbReference>
<evidence type="ECO:0000259" key="14">
    <source>
        <dbReference type="PROSITE" id="PS50160"/>
    </source>
</evidence>
<name>A0ABV0JCH5_9CYAN</name>
<feature type="domain" description="ATP-dependent DNA ligase family profile" evidence="14">
    <location>
        <begin position="364"/>
        <end position="492"/>
    </location>
</feature>
<dbReference type="SUPFAM" id="SSF117018">
    <property type="entry name" value="ATP-dependent DNA ligase DNA-binding domain"/>
    <property type="match status" value="1"/>
</dbReference>
<dbReference type="Gene3D" id="2.40.50.140">
    <property type="entry name" value="Nucleic acid-binding proteins"/>
    <property type="match status" value="1"/>
</dbReference>
<dbReference type="SUPFAM" id="SSF56091">
    <property type="entry name" value="DNA ligase/mRNA capping enzyme, catalytic domain"/>
    <property type="match status" value="1"/>
</dbReference>
<keyword evidence="9 12" id="KW-0234">DNA repair</keyword>
<dbReference type="InterPro" id="IPR000977">
    <property type="entry name" value="DNA_ligase_ATP-dep"/>
</dbReference>
<proteinExistence type="inferred from homology"/>
<reference evidence="15 16" key="1">
    <citation type="submission" date="2022-04" db="EMBL/GenBank/DDBJ databases">
        <title>Positive selection, recombination, and allopatry shape intraspecific diversity of widespread and dominant cyanobacteria.</title>
        <authorList>
            <person name="Wei J."/>
            <person name="Shu W."/>
            <person name="Hu C."/>
        </authorList>
    </citation>
    <scope>NUCLEOTIDE SEQUENCE [LARGE SCALE GENOMIC DNA]</scope>
    <source>
        <strain evidence="15 16">GB2-A4</strain>
    </source>
</reference>
<evidence type="ECO:0000256" key="9">
    <source>
        <dbReference type="ARBA" id="ARBA00023204"/>
    </source>
</evidence>
<organism evidence="15 16">
    <name type="scientific">Trichocoleus desertorum GB2-A4</name>
    <dbReference type="NCBI Taxonomy" id="2933944"/>
    <lineage>
        <taxon>Bacteria</taxon>
        <taxon>Bacillati</taxon>
        <taxon>Cyanobacteriota</taxon>
        <taxon>Cyanophyceae</taxon>
        <taxon>Leptolyngbyales</taxon>
        <taxon>Trichocoleusaceae</taxon>
        <taxon>Trichocoleus</taxon>
    </lineage>
</organism>
<dbReference type="NCBIfam" id="TIGR00574">
    <property type="entry name" value="dnl1"/>
    <property type="match status" value="1"/>
</dbReference>
<keyword evidence="8 12" id="KW-0233">DNA recombination</keyword>
<keyword evidence="3" id="KW-0132">Cell division</keyword>
<dbReference type="InterPro" id="IPR012310">
    <property type="entry name" value="DNA_ligase_ATP-dep_cent"/>
</dbReference>
<evidence type="ECO:0000256" key="1">
    <source>
        <dbReference type="ARBA" id="ARBA00007572"/>
    </source>
</evidence>
<comment type="catalytic activity">
    <reaction evidence="11 12">
        <text>ATP + (deoxyribonucleotide)n-3'-hydroxyl + 5'-phospho-(deoxyribonucleotide)m = (deoxyribonucleotide)n+m + AMP + diphosphate.</text>
        <dbReference type="EC" id="6.5.1.1"/>
    </reaction>
</comment>
<comment type="similarity">
    <text evidence="1 13">Belongs to the ATP-dependent DNA ligase family.</text>
</comment>
<dbReference type="Proteomes" id="UP001464891">
    <property type="component" value="Unassembled WGS sequence"/>
</dbReference>
<keyword evidence="16" id="KW-1185">Reference proteome</keyword>